<evidence type="ECO:0000313" key="2">
    <source>
        <dbReference type="EMBL" id="RKN84968.1"/>
    </source>
</evidence>
<gene>
    <name evidence="2" type="ORF">D7M11_10610</name>
</gene>
<feature type="transmembrane region" description="Helical" evidence="1">
    <location>
        <begin position="103"/>
        <end position="131"/>
    </location>
</feature>
<dbReference type="Pfam" id="PF12730">
    <property type="entry name" value="ABC2_membrane_4"/>
    <property type="match status" value="1"/>
</dbReference>
<keyword evidence="3" id="KW-1185">Reference proteome</keyword>
<evidence type="ECO:0000313" key="3">
    <source>
        <dbReference type="Proteomes" id="UP000282311"/>
    </source>
</evidence>
<feature type="transmembrane region" description="Helical" evidence="1">
    <location>
        <begin position="179"/>
        <end position="199"/>
    </location>
</feature>
<keyword evidence="1" id="KW-0472">Membrane</keyword>
<keyword evidence="1" id="KW-0812">Transmembrane</keyword>
<sequence>MSSLLSLIRNENMKIYYRPRTWIMAGLVLVATICFAFLLKSFGTDGFINTLAFASNAASLTFLVFIFSVVIAADIVAGEFTWGTIKLLLIRPVSRSKVLLSKYIAVLLFMLMLLALLFVSSLVLGLLLFGSGGPGSSEDIPLTMSGILREYGFRLIDLVIQVTFAFMISTVFRSSALAISLAFVIMFASNSVMTALIALKKTWAKYILFANTDLSIYFGGRKPPFEGMTLGFSVTMIVLYYALFIVLAWTIFRKRDVAG</sequence>
<protein>
    <submittedName>
        <fullName evidence="2">ABC transporter permease</fullName>
    </submittedName>
</protein>
<accession>A0A3B0CJT0</accession>
<organism evidence="2 3">
    <name type="scientific">Paenibacillus ginsengarvi</name>
    <dbReference type="NCBI Taxonomy" id="400777"/>
    <lineage>
        <taxon>Bacteria</taxon>
        <taxon>Bacillati</taxon>
        <taxon>Bacillota</taxon>
        <taxon>Bacilli</taxon>
        <taxon>Bacillales</taxon>
        <taxon>Paenibacillaceae</taxon>
        <taxon>Paenibacillus</taxon>
    </lineage>
</organism>
<dbReference type="AlphaFoldDB" id="A0A3B0CJT0"/>
<dbReference type="PANTHER" id="PTHR37305:SF1">
    <property type="entry name" value="MEMBRANE PROTEIN"/>
    <property type="match status" value="1"/>
</dbReference>
<keyword evidence="1" id="KW-1133">Transmembrane helix</keyword>
<feature type="transmembrane region" description="Helical" evidence="1">
    <location>
        <begin position="21"/>
        <end position="39"/>
    </location>
</feature>
<name>A0A3B0CJT0_9BACL</name>
<proteinExistence type="predicted"/>
<dbReference type="EMBL" id="RBAH01000006">
    <property type="protein sequence ID" value="RKN84968.1"/>
    <property type="molecule type" value="Genomic_DNA"/>
</dbReference>
<feature type="transmembrane region" description="Helical" evidence="1">
    <location>
        <begin position="59"/>
        <end position="82"/>
    </location>
</feature>
<comment type="caution">
    <text evidence="2">The sequence shown here is derived from an EMBL/GenBank/DDBJ whole genome shotgun (WGS) entry which is preliminary data.</text>
</comment>
<dbReference type="PANTHER" id="PTHR37305">
    <property type="entry name" value="INTEGRAL MEMBRANE PROTEIN-RELATED"/>
    <property type="match status" value="1"/>
</dbReference>
<feature type="transmembrane region" description="Helical" evidence="1">
    <location>
        <begin position="151"/>
        <end position="172"/>
    </location>
</feature>
<dbReference type="OrthoDB" id="8613028at2"/>
<feature type="transmembrane region" description="Helical" evidence="1">
    <location>
        <begin position="230"/>
        <end position="252"/>
    </location>
</feature>
<dbReference type="Proteomes" id="UP000282311">
    <property type="component" value="Unassembled WGS sequence"/>
</dbReference>
<reference evidence="2 3" key="1">
    <citation type="journal article" date="2007" name="Int. J. Syst. Evol. Microbiol.">
        <title>Paenibacillus ginsengarvi sp. nov., isolated from soil from ginseng cultivation.</title>
        <authorList>
            <person name="Yoon M.H."/>
            <person name="Ten L.N."/>
            <person name="Im W.T."/>
        </authorList>
    </citation>
    <scope>NUCLEOTIDE SEQUENCE [LARGE SCALE GENOMIC DNA]</scope>
    <source>
        <strain evidence="2 3">KCTC 13059</strain>
    </source>
</reference>
<evidence type="ECO:0000256" key="1">
    <source>
        <dbReference type="SAM" id="Phobius"/>
    </source>
</evidence>